<keyword evidence="10" id="KW-0067">ATP-binding</keyword>
<dbReference type="InterPro" id="IPR058922">
    <property type="entry name" value="WHD_DRP"/>
</dbReference>
<dbReference type="AlphaFoldDB" id="A0A022RH42"/>
<keyword evidence="8" id="KW-0547">Nucleotide-binding</keyword>
<evidence type="ECO:0000256" key="9">
    <source>
        <dbReference type="ARBA" id="ARBA00022821"/>
    </source>
</evidence>
<dbReference type="FunFam" id="1.10.10.10:FF:000322">
    <property type="entry name" value="Probable disease resistance protein At1g63360"/>
    <property type="match status" value="1"/>
</dbReference>
<dbReference type="InterPro" id="IPR055414">
    <property type="entry name" value="LRR_R13L4/SHOC2-like"/>
</dbReference>
<dbReference type="InterPro" id="IPR044974">
    <property type="entry name" value="Disease_R_plants"/>
</dbReference>
<evidence type="ECO:0000313" key="15">
    <source>
        <dbReference type="Proteomes" id="UP000030748"/>
    </source>
</evidence>
<evidence type="ECO:0000256" key="10">
    <source>
        <dbReference type="ARBA" id="ARBA00022840"/>
    </source>
</evidence>
<evidence type="ECO:0000256" key="2">
    <source>
        <dbReference type="ARBA" id="ARBA00004496"/>
    </source>
</evidence>
<proteinExistence type="inferred from homology"/>
<dbReference type="Pfam" id="PF00931">
    <property type="entry name" value="NB-ARC"/>
    <property type="match status" value="2"/>
</dbReference>
<keyword evidence="15" id="KW-1185">Reference proteome</keyword>
<gene>
    <name evidence="14" type="ORF">MIMGU_mgv1a019343mg</name>
</gene>
<evidence type="ECO:0000256" key="7">
    <source>
        <dbReference type="ARBA" id="ARBA00022737"/>
    </source>
</evidence>
<keyword evidence="5" id="KW-0433">Leucine-rich repeat</keyword>
<dbReference type="PRINTS" id="PR00364">
    <property type="entry name" value="DISEASERSIST"/>
</dbReference>
<dbReference type="Pfam" id="PF23598">
    <property type="entry name" value="LRR_14"/>
    <property type="match status" value="1"/>
</dbReference>
<keyword evidence="7" id="KW-0677">Repeat</keyword>
<dbReference type="EMBL" id="KI630443">
    <property type="protein sequence ID" value="EYU39491.1"/>
    <property type="molecule type" value="Genomic_DNA"/>
</dbReference>
<dbReference type="InterPro" id="IPR002182">
    <property type="entry name" value="NB-ARC"/>
</dbReference>
<feature type="domain" description="NB-ARC" evidence="11">
    <location>
        <begin position="163"/>
        <end position="220"/>
    </location>
</feature>
<evidence type="ECO:0000256" key="3">
    <source>
        <dbReference type="ARBA" id="ARBA00008894"/>
    </source>
</evidence>
<sequence>MAYAALVSLELTIADILNHDSYSIFSYRKKKIISMNKNVTLLKPFLEDFPEKVNNILEGRMRDLANHVENFMEYFMERRICYDSMNRTAKVKLLFELYEVAGQVDSMAAEVLNIKKKMRLGEDYSAAAAAAAAAASSSSRLAPTHEKEAAVGFDDDDDGDLLAIKERLCGDQSSKLQVISIVGMGGIGKTTLATNAYLDPLIIESFHIRAWVTVSQVYSAQKGRRYLVVIDDIWSTKAWDDIKRIFPNDNNGSRIILTTRLTDVAAYADSSNPLHEMQLMGMDQSWDLLRRKVFKEESCPSELVNIGKKIVGSCRGLPLAIVVIGGLLSKVSRTRASWKEIAENMVKSAINSTEDGRIENILSLSYAYLPHYLRPCFLYFGAFPEDHEIRVSKFIKLWIGEGFIKSSVSYKSSEEMAEDYLEDLVKRSLVMVSQRKSNGRIKRCRVHDVMRELCIRKAQQDKFLVHVMGDTNFLRVLDLEYACDFDPDVKLISPSLGGVFDLFHLRYIAFGFSVKIPAGISKLQNLQTLIINPRTEDTLLFPHVVSWRSEIWRMPQLRHVYFNFSASPDPEDGATCVIENLQTLCVVRNLTFTESIIKMIPNVKKLGIYYYSEGIEKIGQLENLVHLQQLENLKLTVIKAPNSRRLPMDEDVMRNVGSLPNLQVLKLRNAAFDDDKWETRDGEFPVLKYLLIERSDLKEWITESSSHFPSLKCLVLRNFRHLIEIPDVIGEIPTLELIEIEGSNRPLWASAKRIREEQESWGNDILQVRCVPNSTVRWPFYQF</sequence>
<dbReference type="Gene3D" id="3.80.10.10">
    <property type="entry name" value="Ribonuclease Inhibitor"/>
    <property type="match status" value="1"/>
</dbReference>
<dbReference type="Gene3D" id="3.40.50.300">
    <property type="entry name" value="P-loop containing nucleotide triphosphate hydrolases"/>
    <property type="match status" value="2"/>
</dbReference>
<feature type="domain" description="NB-ARC" evidence="11">
    <location>
        <begin position="222"/>
        <end position="298"/>
    </location>
</feature>
<dbReference type="GO" id="GO:0005524">
    <property type="term" value="F:ATP binding"/>
    <property type="evidence" value="ECO:0007669"/>
    <property type="project" value="UniProtKB-KW"/>
</dbReference>
<evidence type="ECO:0000259" key="12">
    <source>
        <dbReference type="Pfam" id="PF23559"/>
    </source>
</evidence>
<dbReference type="GO" id="GO:0009626">
    <property type="term" value="P:plant-type hypersensitive response"/>
    <property type="evidence" value="ECO:0007669"/>
    <property type="project" value="UniProtKB-KW"/>
</dbReference>
<dbReference type="InterPro" id="IPR027417">
    <property type="entry name" value="P-loop_NTPase"/>
</dbReference>
<accession>A0A022RH42</accession>
<keyword evidence="6" id="KW-0381">Hypersensitive response</keyword>
<dbReference type="Proteomes" id="UP000030748">
    <property type="component" value="Unassembled WGS sequence"/>
</dbReference>
<dbReference type="GO" id="GO:0005737">
    <property type="term" value="C:cytoplasm"/>
    <property type="evidence" value="ECO:0007669"/>
    <property type="project" value="UniProtKB-SubCell"/>
</dbReference>
<dbReference type="InterPro" id="IPR042197">
    <property type="entry name" value="Apaf_helical"/>
</dbReference>
<dbReference type="Gene3D" id="1.20.5.4130">
    <property type="match status" value="1"/>
</dbReference>
<evidence type="ECO:0008006" key="16">
    <source>
        <dbReference type="Google" id="ProtNLM"/>
    </source>
</evidence>
<dbReference type="InterPro" id="IPR036388">
    <property type="entry name" value="WH-like_DNA-bd_sf"/>
</dbReference>
<dbReference type="PANTHER" id="PTHR23155">
    <property type="entry name" value="DISEASE RESISTANCE PROTEIN RP"/>
    <property type="match status" value="1"/>
</dbReference>
<evidence type="ECO:0000259" key="13">
    <source>
        <dbReference type="Pfam" id="PF23598"/>
    </source>
</evidence>
<evidence type="ECO:0000256" key="5">
    <source>
        <dbReference type="ARBA" id="ARBA00022614"/>
    </source>
</evidence>
<evidence type="ECO:0000256" key="6">
    <source>
        <dbReference type="ARBA" id="ARBA00022667"/>
    </source>
</evidence>
<feature type="domain" description="Disease resistance protein winged helix" evidence="12">
    <location>
        <begin position="383"/>
        <end position="453"/>
    </location>
</feature>
<evidence type="ECO:0000259" key="11">
    <source>
        <dbReference type="Pfam" id="PF00931"/>
    </source>
</evidence>
<comment type="similarity">
    <text evidence="3">Belongs to the disease resistance NB-LRR family.</text>
</comment>
<feature type="domain" description="Disease resistance R13L4/SHOC-2-like LRR" evidence="13">
    <location>
        <begin position="469"/>
        <end position="742"/>
    </location>
</feature>
<dbReference type="InterPro" id="IPR032675">
    <property type="entry name" value="LRR_dom_sf"/>
</dbReference>
<evidence type="ECO:0000256" key="8">
    <source>
        <dbReference type="ARBA" id="ARBA00022741"/>
    </source>
</evidence>
<keyword evidence="9" id="KW-0611">Plant defense</keyword>
<dbReference type="Gene3D" id="1.10.10.10">
    <property type="entry name" value="Winged helix-like DNA-binding domain superfamily/Winged helix DNA-binding domain"/>
    <property type="match status" value="1"/>
</dbReference>
<comment type="function">
    <text evidence="1">Confers resistance to late blight (Phytophthora infestans) races carrying the avirulence gene Avr1. Resistance proteins guard the plant against pathogens that contain an appropriate avirulence protein via an indirect interaction with this avirulence protein. That triggers a defense system including the hypersensitive response, which restricts the pathogen growth.</text>
</comment>
<dbReference type="SUPFAM" id="SSF52540">
    <property type="entry name" value="P-loop containing nucleoside triphosphate hydrolases"/>
    <property type="match status" value="1"/>
</dbReference>
<organism evidence="14 15">
    <name type="scientific">Erythranthe guttata</name>
    <name type="common">Yellow monkey flower</name>
    <name type="synonym">Mimulus guttatus</name>
    <dbReference type="NCBI Taxonomy" id="4155"/>
    <lineage>
        <taxon>Eukaryota</taxon>
        <taxon>Viridiplantae</taxon>
        <taxon>Streptophyta</taxon>
        <taxon>Embryophyta</taxon>
        <taxon>Tracheophyta</taxon>
        <taxon>Spermatophyta</taxon>
        <taxon>Magnoliopsida</taxon>
        <taxon>eudicotyledons</taxon>
        <taxon>Gunneridae</taxon>
        <taxon>Pentapetalae</taxon>
        <taxon>asterids</taxon>
        <taxon>lamiids</taxon>
        <taxon>Lamiales</taxon>
        <taxon>Phrymaceae</taxon>
        <taxon>Erythranthe</taxon>
    </lineage>
</organism>
<dbReference type="PANTHER" id="PTHR23155:SF1152">
    <property type="entry name" value="AAA+ ATPASE DOMAIN-CONTAINING PROTEIN"/>
    <property type="match status" value="1"/>
</dbReference>
<dbReference type="SUPFAM" id="SSF52047">
    <property type="entry name" value="RNI-like"/>
    <property type="match status" value="1"/>
</dbReference>
<protein>
    <recommendedName>
        <fullName evidence="16">NB-ARC domain-containing protein</fullName>
    </recommendedName>
</protein>
<reference evidence="14 15" key="1">
    <citation type="journal article" date="2013" name="Proc. Natl. Acad. Sci. U.S.A.">
        <title>Fine-scale variation in meiotic recombination in Mimulus inferred from population shotgun sequencing.</title>
        <authorList>
            <person name="Hellsten U."/>
            <person name="Wright K.M."/>
            <person name="Jenkins J."/>
            <person name="Shu S."/>
            <person name="Yuan Y."/>
            <person name="Wessler S.R."/>
            <person name="Schmutz J."/>
            <person name="Willis J.H."/>
            <person name="Rokhsar D.S."/>
        </authorList>
    </citation>
    <scope>NUCLEOTIDE SEQUENCE [LARGE SCALE GENOMIC DNA]</scope>
    <source>
        <strain evidence="15">cv. DUN x IM62</strain>
    </source>
</reference>
<evidence type="ECO:0000313" key="14">
    <source>
        <dbReference type="EMBL" id="EYU39491.1"/>
    </source>
</evidence>
<keyword evidence="4" id="KW-0963">Cytoplasm</keyword>
<evidence type="ECO:0000256" key="4">
    <source>
        <dbReference type="ARBA" id="ARBA00022490"/>
    </source>
</evidence>
<dbReference type="GO" id="GO:0043531">
    <property type="term" value="F:ADP binding"/>
    <property type="evidence" value="ECO:0007669"/>
    <property type="project" value="InterPro"/>
</dbReference>
<comment type="subcellular location">
    <subcellularLocation>
        <location evidence="2">Cytoplasm</location>
    </subcellularLocation>
</comment>
<name>A0A022RH42_ERYGU</name>
<dbReference type="Gene3D" id="1.10.8.430">
    <property type="entry name" value="Helical domain of apoptotic protease-activating factors"/>
    <property type="match status" value="1"/>
</dbReference>
<evidence type="ECO:0000256" key="1">
    <source>
        <dbReference type="ARBA" id="ARBA00002074"/>
    </source>
</evidence>
<dbReference type="Pfam" id="PF23559">
    <property type="entry name" value="WHD_DRP"/>
    <property type="match status" value="1"/>
</dbReference>